<dbReference type="AlphaFoldDB" id="A0A7J7NWT8"/>
<accession>A0A7J7NWT8</accession>
<sequence length="51" mass="6043">SRHSLSLGSTTESCVRLSFYLSRNEPKGKIEKFYLFHFVYVKSRGCFSRRH</sequence>
<feature type="non-terminal residue" evidence="1">
    <location>
        <position position="1"/>
    </location>
</feature>
<reference evidence="1 2" key="1">
    <citation type="journal article" date="2020" name="IScience">
        <title>Genome Sequencing of the Endangered Kingdonia uniflora (Circaeasteraceae, Ranunculales) Reveals Potential Mechanisms of Evolutionary Specialization.</title>
        <authorList>
            <person name="Sun Y."/>
            <person name="Deng T."/>
            <person name="Zhang A."/>
            <person name="Moore M.J."/>
            <person name="Landis J.B."/>
            <person name="Lin N."/>
            <person name="Zhang H."/>
            <person name="Zhang X."/>
            <person name="Huang J."/>
            <person name="Zhang X."/>
            <person name="Sun H."/>
            <person name="Wang H."/>
        </authorList>
    </citation>
    <scope>NUCLEOTIDE SEQUENCE [LARGE SCALE GENOMIC DNA]</scope>
    <source>
        <strain evidence="1">TB1705</strain>
        <tissue evidence="1">Leaf</tissue>
    </source>
</reference>
<gene>
    <name evidence="1" type="ORF">GIB67_018054</name>
</gene>
<keyword evidence="2" id="KW-1185">Reference proteome</keyword>
<protein>
    <submittedName>
        <fullName evidence="1">Uncharacterized protein</fullName>
    </submittedName>
</protein>
<comment type="caution">
    <text evidence="1">The sequence shown here is derived from an EMBL/GenBank/DDBJ whole genome shotgun (WGS) entry which is preliminary data.</text>
</comment>
<dbReference type="EMBL" id="JACGCM010000479">
    <property type="protein sequence ID" value="KAF6171530.1"/>
    <property type="molecule type" value="Genomic_DNA"/>
</dbReference>
<evidence type="ECO:0000313" key="1">
    <source>
        <dbReference type="EMBL" id="KAF6171530.1"/>
    </source>
</evidence>
<evidence type="ECO:0000313" key="2">
    <source>
        <dbReference type="Proteomes" id="UP000541444"/>
    </source>
</evidence>
<name>A0A7J7NWT8_9MAGN</name>
<dbReference type="Proteomes" id="UP000541444">
    <property type="component" value="Unassembled WGS sequence"/>
</dbReference>
<organism evidence="1 2">
    <name type="scientific">Kingdonia uniflora</name>
    <dbReference type="NCBI Taxonomy" id="39325"/>
    <lineage>
        <taxon>Eukaryota</taxon>
        <taxon>Viridiplantae</taxon>
        <taxon>Streptophyta</taxon>
        <taxon>Embryophyta</taxon>
        <taxon>Tracheophyta</taxon>
        <taxon>Spermatophyta</taxon>
        <taxon>Magnoliopsida</taxon>
        <taxon>Ranunculales</taxon>
        <taxon>Circaeasteraceae</taxon>
        <taxon>Kingdonia</taxon>
    </lineage>
</organism>
<proteinExistence type="predicted"/>